<accession>A0A9P9GKH7</accession>
<evidence type="ECO:0000256" key="1">
    <source>
        <dbReference type="ARBA" id="ARBA00022737"/>
    </source>
</evidence>
<sequence length="570" mass="62485">MSQRENSNNVFTHNDYTVGWVCALPKELTAATAMLDQQHPSLLKPRNDSNAYTLGSIGPHNIVITCLPKVMTGNVPAATVASNLVTTFPSIKVGLMVGIGGGVPSNKIRLGDVVFTADGFDTTGNATQSVRNQDTRLSEELDRKWSRLAAASLRNDSLKDVLFKSSYEHVENPVSNGDPEDKDISMTVKRKDREMCIHYGLIASGDKLIKDAASRNKLNEDLGGHVLCIEMEPAGLVNHLPCLVIRGSNDVEGERPVKDLLSDVHCLVSETREDVAHIRTNKTRKDDIKILDWLTTVDYGLQQSEYQKIREPGTGSWLFDPSEYQTWLNTSGQTWFCQGIPGVGKTILTSGLIEHLNSELANDSTNGVSYIFCNFQRHQQQTSDGLLACILKQLAATRDHITKNMFVDRHCTSLATTVWVETSEKTWELESLNVETTTTAALLNSLAGIPETMQKSFKLISIMLCAKKRIEAANVLKAKDAEKTASSTSLWRLLALANDSDLIEPLANKGGTPLFVNVDVQLGELLIPADDLVTYSAMFVLADLNLGPDHILATGYNLCSFVDGHGLIPC</sequence>
<dbReference type="Gene3D" id="3.40.50.300">
    <property type="entry name" value="P-loop containing nucleotide triphosphate hydrolases"/>
    <property type="match status" value="1"/>
</dbReference>
<name>A0A9P9GKH7_FUSRE</name>
<comment type="caution">
    <text evidence="4">The sequence shown here is derived from an EMBL/GenBank/DDBJ whole genome shotgun (WGS) entry which is preliminary data.</text>
</comment>
<dbReference type="InterPro" id="IPR053137">
    <property type="entry name" value="NLR-like"/>
</dbReference>
<evidence type="ECO:0000313" key="5">
    <source>
        <dbReference type="Proteomes" id="UP000720189"/>
    </source>
</evidence>
<evidence type="ECO:0000259" key="2">
    <source>
        <dbReference type="Pfam" id="PF01048"/>
    </source>
</evidence>
<dbReference type="EMBL" id="JAGMUX010000014">
    <property type="protein sequence ID" value="KAH7240200.1"/>
    <property type="molecule type" value="Genomic_DNA"/>
</dbReference>
<dbReference type="InterPro" id="IPR035994">
    <property type="entry name" value="Nucleoside_phosphorylase_sf"/>
</dbReference>
<dbReference type="GO" id="GO:0003824">
    <property type="term" value="F:catalytic activity"/>
    <property type="evidence" value="ECO:0007669"/>
    <property type="project" value="InterPro"/>
</dbReference>
<protein>
    <submittedName>
        <fullName evidence="4">Nucleoside phosphorylase domain-containing protein</fullName>
    </submittedName>
</protein>
<feature type="domain" description="Nucleoside phosphorylase" evidence="2">
    <location>
        <begin position="18"/>
        <end position="237"/>
    </location>
</feature>
<organism evidence="4 5">
    <name type="scientific">Fusarium redolens</name>
    <dbReference type="NCBI Taxonomy" id="48865"/>
    <lineage>
        <taxon>Eukaryota</taxon>
        <taxon>Fungi</taxon>
        <taxon>Dikarya</taxon>
        <taxon>Ascomycota</taxon>
        <taxon>Pezizomycotina</taxon>
        <taxon>Sordariomycetes</taxon>
        <taxon>Hypocreomycetidae</taxon>
        <taxon>Hypocreales</taxon>
        <taxon>Nectriaceae</taxon>
        <taxon>Fusarium</taxon>
        <taxon>Fusarium redolens species complex</taxon>
    </lineage>
</organism>
<dbReference type="Gene3D" id="3.40.50.1580">
    <property type="entry name" value="Nucleoside phosphorylase domain"/>
    <property type="match status" value="1"/>
</dbReference>
<reference evidence="4" key="1">
    <citation type="journal article" date="2021" name="Nat. Commun.">
        <title>Genetic determinants of endophytism in the Arabidopsis root mycobiome.</title>
        <authorList>
            <person name="Mesny F."/>
            <person name="Miyauchi S."/>
            <person name="Thiergart T."/>
            <person name="Pickel B."/>
            <person name="Atanasova L."/>
            <person name="Karlsson M."/>
            <person name="Huettel B."/>
            <person name="Barry K.W."/>
            <person name="Haridas S."/>
            <person name="Chen C."/>
            <person name="Bauer D."/>
            <person name="Andreopoulos W."/>
            <person name="Pangilinan J."/>
            <person name="LaButti K."/>
            <person name="Riley R."/>
            <person name="Lipzen A."/>
            <person name="Clum A."/>
            <person name="Drula E."/>
            <person name="Henrissat B."/>
            <person name="Kohler A."/>
            <person name="Grigoriev I.V."/>
            <person name="Martin F.M."/>
            <person name="Hacquard S."/>
        </authorList>
    </citation>
    <scope>NUCLEOTIDE SEQUENCE</scope>
    <source>
        <strain evidence="4">MPI-CAGE-AT-0023</strain>
    </source>
</reference>
<dbReference type="Pfam" id="PF24883">
    <property type="entry name" value="NPHP3_N"/>
    <property type="match status" value="1"/>
</dbReference>
<keyword evidence="1" id="KW-0677">Repeat</keyword>
<dbReference type="RefSeq" id="XP_046045994.1">
    <property type="nucleotide sequence ID" value="XM_046198144.1"/>
</dbReference>
<dbReference type="SUPFAM" id="SSF53167">
    <property type="entry name" value="Purine and uridine phosphorylases"/>
    <property type="match status" value="1"/>
</dbReference>
<gene>
    <name evidence="4" type="ORF">BKA55DRAFT_678546</name>
</gene>
<dbReference type="OrthoDB" id="20872at2759"/>
<dbReference type="AlphaFoldDB" id="A0A9P9GKH7"/>
<dbReference type="GeneID" id="70228098"/>
<dbReference type="InterPro" id="IPR056884">
    <property type="entry name" value="NPHP3-like_N"/>
</dbReference>
<proteinExistence type="predicted"/>
<dbReference type="InterPro" id="IPR027417">
    <property type="entry name" value="P-loop_NTPase"/>
</dbReference>
<dbReference type="PANTHER" id="PTHR46082">
    <property type="entry name" value="ATP/GTP-BINDING PROTEIN-RELATED"/>
    <property type="match status" value="1"/>
</dbReference>
<dbReference type="InterPro" id="IPR000845">
    <property type="entry name" value="Nucleoside_phosphorylase_d"/>
</dbReference>
<feature type="domain" description="Nephrocystin 3-like N-terminal" evidence="3">
    <location>
        <begin position="313"/>
        <end position="409"/>
    </location>
</feature>
<dbReference type="Pfam" id="PF01048">
    <property type="entry name" value="PNP_UDP_1"/>
    <property type="match status" value="1"/>
</dbReference>
<dbReference type="Proteomes" id="UP000720189">
    <property type="component" value="Unassembled WGS sequence"/>
</dbReference>
<evidence type="ECO:0000313" key="4">
    <source>
        <dbReference type="EMBL" id="KAH7240200.1"/>
    </source>
</evidence>
<dbReference type="PANTHER" id="PTHR46082:SF11">
    <property type="entry name" value="AAA+ ATPASE DOMAIN-CONTAINING PROTEIN-RELATED"/>
    <property type="match status" value="1"/>
</dbReference>
<evidence type="ECO:0000259" key="3">
    <source>
        <dbReference type="Pfam" id="PF24883"/>
    </source>
</evidence>
<keyword evidence="5" id="KW-1185">Reference proteome</keyword>
<dbReference type="GO" id="GO:0009116">
    <property type="term" value="P:nucleoside metabolic process"/>
    <property type="evidence" value="ECO:0007669"/>
    <property type="project" value="InterPro"/>
</dbReference>